<dbReference type="GO" id="GO:2000142">
    <property type="term" value="P:regulation of DNA-templated transcription initiation"/>
    <property type="evidence" value="ECO:0007669"/>
    <property type="project" value="TreeGrafter"/>
</dbReference>
<dbReference type="Proteomes" id="UP000474957">
    <property type="component" value="Unassembled WGS sequence"/>
</dbReference>
<protein>
    <submittedName>
        <fullName evidence="7">LysR family transcriptional regulator</fullName>
    </submittedName>
</protein>
<reference evidence="7 8" key="1">
    <citation type="submission" date="2019-10" db="EMBL/GenBank/DDBJ databases">
        <title>Cognatihalovulum marinum gen. nov. sp. nov., a new member of the family Rhodobacteraceae isolated from deep seawater of the Northwest Indian Ocean.</title>
        <authorList>
            <person name="Ruan C."/>
            <person name="Wang J."/>
            <person name="Zheng X."/>
            <person name="Song L."/>
            <person name="Zhu Y."/>
            <person name="Huang Y."/>
            <person name="Lu Z."/>
            <person name="Du W."/>
            <person name="Huang L."/>
            <person name="Dai X."/>
        </authorList>
    </citation>
    <scope>NUCLEOTIDE SEQUENCE [LARGE SCALE GENOMIC DNA]</scope>
    <source>
        <strain evidence="7 8">2CG4</strain>
    </source>
</reference>
<evidence type="ECO:0000256" key="5">
    <source>
        <dbReference type="ARBA" id="ARBA00023163"/>
    </source>
</evidence>
<evidence type="ECO:0000313" key="8">
    <source>
        <dbReference type="Proteomes" id="UP000474957"/>
    </source>
</evidence>
<dbReference type="RefSeq" id="WP_154449281.1">
    <property type="nucleotide sequence ID" value="NZ_WIND01000027.1"/>
</dbReference>
<evidence type="ECO:0000256" key="1">
    <source>
        <dbReference type="ARBA" id="ARBA00009437"/>
    </source>
</evidence>
<dbReference type="InterPro" id="IPR005119">
    <property type="entry name" value="LysR_subst-bd"/>
</dbReference>
<dbReference type="InterPro" id="IPR000847">
    <property type="entry name" value="LysR_HTH_N"/>
</dbReference>
<dbReference type="FunFam" id="1.10.10.10:FF:000001">
    <property type="entry name" value="LysR family transcriptional regulator"/>
    <property type="match status" value="1"/>
</dbReference>
<evidence type="ECO:0000256" key="4">
    <source>
        <dbReference type="ARBA" id="ARBA00023159"/>
    </source>
</evidence>
<keyword evidence="5" id="KW-0804">Transcription</keyword>
<comment type="caution">
    <text evidence="7">The sequence shown here is derived from an EMBL/GenBank/DDBJ whole genome shotgun (WGS) entry which is preliminary data.</text>
</comment>
<dbReference type="GO" id="GO:0003700">
    <property type="term" value="F:DNA-binding transcription factor activity"/>
    <property type="evidence" value="ECO:0007669"/>
    <property type="project" value="InterPro"/>
</dbReference>
<keyword evidence="3" id="KW-0238">DNA-binding</keyword>
<accession>A0A6L5Z745</accession>
<dbReference type="InterPro" id="IPR036388">
    <property type="entry name" value="WH-like_DNA-bd_sf"/>
</dbReference>
<evidence type="ECO:0000256" key="2">
    <source>
        <dbReference type="ARBA" id="ARBA00023015"/>
    </source>
</evidence>
<keyword evidence="8" id="KW-1185">Reference proteome</keyword>
<organism evidence="7 8">
    <name type="scientific">Halovulum marinum</name>
    <dbReference type="NCBI Taxonomy" id="2662447"/>
    <lineage>
        <taxon>Bacteria</taxon>
        <taxon>Pseudomonadati</taxon>
        <taxon>Pseudomonadota</taxon>
        <taxon>Alphaproteobacteria</taxon>
        <taxon>Rhodobacterales</taxon>
        <taxon>Paracoccaceae</taxon>
        <taxon>Halovulum</taxon>
    </lineage>
</organism>
<evidence type="ECO:0000313" key="7">
    <source>
        <dbReference type="EMBL" id="MSU91855.1"/>
    </source>
</evidence>
<dbReference type="SUPFAM" id="SSF46785">
    <property type="entry name" value="Winged helix' DNA-binding domain"/>
    <property type="match status" value="1"/>
</dbReference>
<sequence length="308" mass="34032">MLRDFLDVRRLRYLVAVSDSGTLTAAARSLNIAQPALSYHIKELERIIGCALFERKTNGMEPTALGLIVVGHAVQIVDRIHEAEGDILRRVSEDLGGETIRLALIPSLASTLPPALFKDFRKAFPKHSLHLIDARSSFARELIQKEKADLAVQLNDSGHLDEDMLTSEDLFCITLASQGTSPMTFAEVAASNLILPAQGNPLRVFLEEAAREKEFSLCVDMEVDGFEPRKRMIRAGLGTTVFGAFSISPEVLDSDLVARRILEPELRRPIVLLSRPGFPEGLKFKARTVLRKVFADLSCNQKAVTASR</sequence>
<dbReference type="Gene3D" id="3.40.190.10">
    <property type="entry name" value="Periplasmic binding protein-like II"/>
    <property type="match status" value="2"/>
</dbReference>
<feature type="domain" description="HTH lysR-type" evidence="6">
    <location>
        <begin position="6"/>
        <end position="63"/>
    </location>
</feature>
<dbReference type="Gene3D" id="1.10.10.10">
    <property type="entry name" value="Winged helix-like DNA-binding domain superfamily/Winged helix DNA-binding domain"/>
    <property type="match status" value="1"/>
</dbReference>
<dbReference type="PANTHER" id="PTHR30293:SF0">
    <property type="entry name" value="NITROGEN ASSIMILATION REGULATORY PROTEIN NAC"/>
    <property type="match status" value="1"/>
</dbReference>
<evidence type="ECO:0000256" key="3">
    <source>
        <dbReference type="ARBA" id="ARBA00023125"/>
    </source>
</evidence>
<keyword evidence="4" id="KW-0010">Activator</keyword>
<comment type="similarity">
    <text evidence="1">Belongs to the LysR transcriptional regulatory family.</text>
</comment>
<gene>
    <name evidence="7" type="ORF">GE300_19965</name>
</gene>
<dbReference type="AlphaFoldDB" id="A0A6L5Z745"/>
<dbReference type="Pfam" id="PF00126">
    <property type="entry name" value="HTH_1"/>
    <property type="match status" value="1"/>
</dbReference>
<dbReference type="PROSITE" id="PS50931">
    <property type="entry name" value="HTH_LYSR"/>
    <property type="match status" value="1"/>
</dbReference>
<dbReference type="SUPFAM" id="SSF53850">
    <property type="entry name" value="Periplasmic binding protein-like II"/>
    <property type="match status" value="1"/>
</dbReference>
<dbReference type="GO" id="GO:0003677">
    <property type="term" value="F:DNA binding"/>
    <property type="evidence" value="ECO:0007669"/>
    <property type="project" value="UniProtKB-KW"/>
</dbReference>
<keyword evidence="2" id="KW-0805">Transcription regulation</keyword>
<dbReference type="PANTHER" id="PTHR30293">
    <property type="entry name" value="TRANSCRIPTIONAL REGULATORY PROTEIN NAC-RELATED"/>
    <property type="match status" value="1"/>
</dbReference>
<dbReference type="PRINTS" id="PR00039">
    <property type="entry name" value="HTHLYSR"/>
</dbReference>
<dbReference type="InterPro" id="IPR036390">
    <property type="entry name" value="WH_DNA-bd_sf"/>
</dbReference>
<dbReference type="EMBL" id="WIND01000027">
    <property type="protein sequence ID" value="MSU91855.1"/>
    <property type="molecule type" value="Genomic_DNA"/>
</dbReference>
<name>A0A6L5Z745_9RHOB</name>
<proteinExistence type="inferred from homology"/>
<evidence type="ECO:0000259" key="6">
    <source>
        <dbReference type="PROSITE" id="PS50931"/>
    </source>
</evidence>
<dbReference type="Pfam" id="PF03466">
    <property type="entry name" value="LysR_substrate"/>
    <property type="match status" value="1"/>
</dbReference>